<protein>
    <submittedName>
        <fullName evidence="1">Unannotated protein</fullName>
    </submittedName>
</protein>
<proteinExistence type="predicted"/>
<organism evidence="1">
    <name type="scientific">freshwater metagenome</name>
    <dbReference type="NCBI Taxonomy" id="449393"/>
    <lineage>
        <taxon>unclassified sequences</taxon>
        <taxon>metagenomes</taxon>
        <taxon>ecological metagenomes</taxon>
    </lineage>
</organism>
<sequence length="329" mass="35876">MLALMAGGVFVSSAYGGPVTASGYSVASVMDMTPRQQWNANFGYCGETSFIQAGMYYGQYTSQWTARNLAAPGVPQTKRTSQLLLNANDLKAAKKMKLNATSFDHRRSRTTQQYFEWVKAQVGRGYPVIIGVYDNKRALDEPLPGDPDYDHIAPVMAIDEKTITISDNGLYEDQLQRPYLFTYSRASFPKTRSQANQQGGAIYSLRATAPNFATAVTGVRDRSGVTAAVRLTANINGEGIQDQPKLKAAPPPLPVTLTATVAIADQSVAYRVYLYSDFARVPTKDFNAQVANAERSWTIPAGTGPKWTVSINTTTDQTKVFRAVPITAS</sequence>
<gene>
    <name evidence="1" type="ORF">UFOPK2683_01420</name>
</gene>
<reference evidence="1" key="1">
    <citation type="submission" date="2020-05" db="EMBL/GenBank/DDBJ databases">
        <authorList>
            <person name="Chiriac C."/>
            <person name="Salcher M."/>
            <person name="Ghai R."/>
            <person name="Kavagutti S V."/>
        </authorList>
    </citation>
    <scope>NUCLEOTIDE SEQUENCE</scope>
</reference>
<accession>A0A6J6SF52</accession>
<evidence type="ECO:0000313" key="1">
    <source>
        <dbReference type="EMBL" id="CAB4733318.1"/>
    </source>
</evidence>
<dbReference type="AlphaFoldDB" id="A0A6J6SF52"/>
<name>A0A6J6SF52_9ZZZZ</name>
<dbReference type="EMBL" id="CAEZYK010000107">
    <property type="protein sequence ID" value="CAB4733318.1"/>
    <property type="molecule type" value="Genomic_DNA"/>
</dbReference>